<accession>B9RYL9</accession>
<evidence type="ECO:0000313" key="3">
    <source>
        <dbReference type="Proteomes" id="UP000008311"/>
    </source>
</evidence>
<feature type="domain" description="Zinc knuckle CX2CX4HX4C" evidence="1">
    <location>
        <begin position="90"/>
        <end position="126"/>
    </location>
</feature>
<dbReference type="InterPro" id="IPR025836">
    <property type="entry name" value="Zn_knuckle_CX2CX4HX4C"/>
</dbReference>
<evidence type="ECO:0000259" key="1">
    <source>
        <dbReference type="Pfam" id="PF14392"/>
    </source>
</evidence>
<dbReference type="AlphaFoldDB" id="B9RYL9"/>
<reference evidence="3" key="1">
    <citation type="journal article" date="2010" name="Nat. Biotechnol.">
        <title>Draft genome sequence of the oilseed species Ricinus communis.</title>
        <authorList>
            <person name="Chan A.P."/>
            <person name="Crabtree J."/>
            <person name="Zhao Q."/>
            <person name="Lorenzi H."/>
            <person name="Orvis J."/>
            <person name="Puiu D."/>
            <person name="Melake-Berhan A."/>
            <person name="Jones K.M."/>
            <person name="Redman J."/>
            <person name="Chen G."/>
            <person name="Cahoon E.B."/>
            <person name="Gedil M."/>
            <person name="Stanke M."/>
            <person name="Haas B.J."/>
            <person name="Wortman J.R."/>
            <person name="Fraser-Liggett C.M."/>
            <person name="Ravel J."/>
            <person name="Rabinowicz P.D."/>
        </authorList>
    </citation>
    <scope>NUCLEOTIDE SEQUENCE [LARGE SCALE GENOMIC DNA]</scope>
    <source>
        <strain evidence="3">cv. Hale</strain>
    </source>
</reference>
<organism evidence="2 3">
    <name type="scientific">Ricinus communis</name>
    <name type="common">Castor bean</name>
    <dbReference type="NCBI Taxonomy" id="3988"/>
    <lineage>
        <taxon>Eukaryota</taxon>
        <taxon>Viridiplantae</taxon>
        <taxon>Streptophyta</taxon>
        <taxon>Embryophyta</taxon>
        <taxon>Tracheophyta</taxon>
        <taxon>Spermatophyta</taxon>
        <taxon>Magnoliopsida</taxon>
        <taxon>eudicotyledons</taxon>
        <taxon>Gunneridae</taxon>
        <taxon>Pentapetalae</taxon>
        <taxon>rosids</taxon>
        <taxon>fabids</taxon>
        <taxon>Malpighiales</taxon>
        <taxon>Euphorbiaceae</taxon>
        <taxon>Acalyphoideae</taxon>
        <taxon>Acalypheae</taxon>
        <taxon>Ricinus</taxon>
    </lineage>
</organism>
<gene>
    <name evidence="2" type="ORF">RCOM_1130840</name>
</gene>
<dbReference type="InParanoid" id="B9RYL9"/>
<dbReference type="Proteomes" id="UP000008311">
    <property type="component" value="Unassembled WGS sequence"/>
</dbReference>
<dbReference type="Pfam" id="PF14392">
    <property type="entry name" value="zf-CCHC_4"/>
    <property type="match status" value="1"/>
</dbReference>
<dbReference type="EMBL" id="EQ973831">
    <property type="protein sequence ID" value="EEF43556.1"/>
    <property type="molecule type" value="Genomic_DNA"/>
</dbReference>
<evidence type="ECO:0000313" key="2">
    <source>
        <dbReference type="EMBL" id="EEF43556.1"/>
    </source>
</evidence>
<protein>
    <recommendedName>
        <fullName evidence="1">Zinc knuckle CX2CX4HX4C domain-containing protein</fullName>
    </recommendedName>
</protein>
<keyword evidence="3" id="KW-1185">Reference proteome</keyword>
<sequence>MANLSTSIAVVEGQHARIAREEEDGSGLIIPKQQEAFSGEQFQWCLVGKFLTDRPINCTAMRNALASIWRPVKGEDGDGICTFGFRWKSVKPLKRRMKIKMDGGDWVSISFTYERLPAFCFFCGLSATQKNYMQYCSTCQSDQKEDSMVLGCVLNPIVSRIHWVNVGWLLPIWITRWQVRQ</sequence>
<proteinExistence type="predicted"/>
<name>B9RYL9_RICCO</name>